<proteinExistence type="predicted"/>
<dbReference type="EC" id="3.5.1.68" evidence="1"/>
<dbReference type="InterPro" id="IPR010247">
    <property type="entry name" value="HutG_amidohyd"/>
</dbReference>
<dbReference type="InterPro" id="IPR007709">
    <property type="entry name" value="N-FG_amidohydro"/>
</dbReference>
<dbReference type="RefSeq" id="WP_193178953.1">
    <property type="nucleotide sequence ID" value="NZ_JACVXA010000003.1"/>
</dbReference>
<protein>
    <submittedName>
        <fullName evidence="1">N-formylglutamate deformylase</fullName>
        <ecNumber evidence="1">3.5.1.68</ecNumber>
    </submittedName>
</protein>
<accession>A0A8J7CT21</accession>
<gene>
    <name evidence="1" type="primary">hutG</name>
    <name evidence="1" type="ORF">ICN82_00940</name>
</gene>
<comment type="caution">
    <text evidence="1">The sequence shown here is derived from an EMBL/GenBank/DDBJ whole genome shotgun (WGS) entry which is preliminary data.</text>
</comment>
<dbReference type="AlphaFoldDB" id="A0A8J7CT21"/>
<name>A0A8J7CT21_9RHOB</name>
<dbReference type="Gene3D" id="3.40.630.40">
    <property type="entry name" value="Zn-dependent exopeptidases"/>
    <property type="match status" value="1"/>
</dbReference>
<evidence type="ECO:0000313" key="2">
    <source>
        <dbReference type="Proteomes" id="UP000609121"/>
    </source>
</evidence>
<dbReference type="GO" id="GO:0050129">
    <property type="term" value="F:N-formylglutamate deformylase activity"/>
    <property type="evidence" value="ECO:0007669"/>
    <property type="project" value="UniProtKB-EC"/>
</dbReference>
<dbReference type="SUPFAM" id="SSF53187">
    <property type="entry name" value="Zn-dependent exopeptidases"/>
    <property type="match status" value="1"/>
</dbReference>
<organism evidence="1 2">
    <name type="scientific">Mangrovicoccus algicola</name>
    <dbReference type="NCBI Taxonomy" id="2771008"/>
    <lineage>
        <taxon>Bacteria</taxon>
        <taxon>Pseudomonadati</taxon>
        <taxon>Pseudomonadota</taxon>
        <taxon>Alphaproteobacteria</taxon>
        <taxon>Rhodobacterales</taxon>
        <taxon>Paracoccaceae</taxon>
        <taxon>Mangrovicoccus</taxon>
    </lineage>
</organism>
<dbReference type="Pfam" id="PF05013">
    <property type="entry name" value="FGase"/>
    <property type="match status" value="1"/>
</dbReference>
<sequence length="276" mass="29678">MANDTPQQVETALFNGISGDGPVLLNVPHAGVDLPEGLRAALTQEALDLCDTDWHMDRIARDILPAGGSLLAARMSRYAVDLNRPRDDAPLYAGATTGLISTIDFDGRPLYREGMEPDAEERAARIADYWAPYHAALAAEIARIRDAHGYCLLLDVHSIRSHVPRLFEGRLPDLNLGTNSGASCAPALSDAAFAALEASGFSAVRDGRFKGGFITRHYGDPAAHVHALQIEIAQDCYMLEESPWTYLPERADRLKTALGALVAAMTGFVPGAEAEA</sequence>
<keyword evidence="1" id="KW-0378">Hydrolase</keyword>
<dbReference type="NCBIfam" id="TIGR02017">
    <property type="entry name" value="hutG_amidohyd"/>
    <property type="match status" value="1"/>
</dbReference>
<keyword evidence="2" id="KW-1185">Reference proteome</keyword>
<dbReference type="Proteomes" id="UP000609121">
    <property type="component" value="Unassembled WGS sequence"/>
</dbReference>
<reference evidence="1" key="1">
    <citation type="submission" date="2020-09" db="EMBL/GenBank/DDBJ databases">
        <title>A novel bacterium of genus Mangrovicoccus, isolated from South China Sea.</title>
        <authorList>
            <person name="Huang H."/>
            <person name="Mo K."/>
            <person name="Hu Y."/>
        </authorList>
    </citation>
    <scope>NUCLEOTIDE SEQUENCE</scope>
    <source>
        <strain evidence="1">HB182678</strain>
    </source>
</reference>
<dbReference type="EMBL" id="JACVXA010000003">
    <property type="protein sequence ID" value="MBE3636764.1"/>
    <property type="molecule type" value="Genomic_DNA"/>
</dbReference>
<evidence type="ECO:0000313" key="1">
    <source>
        <dbReference type="EMBL" id="MBE3636764.1"/>
    </source>
</evidence>